<dbReference type="SUPFAM" id="SSF50494">
    <property type="entry name" value="Trypsin-like serine proteases"/>
    <property type="match status" value="1"/>
</dbReference>
<name>A0A183I9J2_9BILA</name>
<dbReference type="PROSITE" id="PS50240">
    <property type="entry name" value="TRYPSIN_DOM"/>
    <property type="match status" value="1"/>
</dbReference>
<dbReference type="GO" id="GO:0006508">
    <property type="term" value="P:proteolysis"/>
    <property type="evidence" value="ECO:0007669"/>
    <property type="project" value="InterPro"/>
</dbReference>
<dbReference type="Gene3D" id="2.40.10.10">
    <property type="entry name" value="Trypsin-like serine proteases"/>
    <property type="match status" value="1"/>
</dbReference>
<reference evidence="3 4" key="2">
    <citation type="submission" date="2018-11" db="EMBL/GenBank/DDBJ databases">
        <authorList>
            <consortium name="Pathogen Informatics"/>
        </authorList>
    </citation>
    <scope>NUCLEOTIDE SEQUENCE [LARGE SCALE GENOMIC DNA]</scope>
</reference>
<evidence type="ECO:0000259" key="2">
    <source>
        <dbReference type="PROSITE" id="PS50240"/>
    </source>
</evidence>
<evidence type="ECO:0000256" key="1">
    <source>
        <dbReference type="SAM" id="SignalP"/>
    </source>
</evidence>
<keyword evidence="4" id="KW-1185">Reference proteome</keyword>
<evidence type="ECO:0000313" key="4">
    <source>
        <dbReference type="Proteomes" id="UP000270296"/>
    </source>
</evidence>
<feature type="signal peptide" evidence="1">
    <location>
        <begin position="1"/>
        <end position="24"/>
    </location>
</feature>
<evidence type="ECO:0000313" key="3">
    <source>
        <dbReference type="EMBL" id="VDO81874.1"/>
    </source>
</evidence>
<gene>
    <name evidence="3" type="ORF">SBAD_LOCUS286</name>
</gene>
<dbReference type="AlphaFoldDB" id="A0A183I9J2"/>
<organism evidence="5">
    <name type="scientific">Soboliphyme baturini</name>
    <dbReference type="NCBI Taxonomy" id="241478"/>
    <lineage>
        <taxon>Eukaryota</taxon>
        <taxon>Metazoa</taxon>
        <taxon>Ecdysozoa</taxon>
        <taxon>Nematoda</taxon>
        <taxon>Enoplea</taxon>
        <taxon>Dorylaimia</taxon>
        <taxon>Dioctophymatida</taxon>
        <taxon>Dioctophymatoidea</taxon>
        <taxon>Soboliphymatidae</taxon>
        <taxon>Soboliphyme</taxon>
    </lineage>
</organism>
<dbReference type="Proteomes" id="UP000270296">
    <property type="component" value="Unassembled WGS sequence"/>
</dbReference>
<dbReference type="GO" id="GO:0004252">
    <property type="term" value="F:serine-type endopeptidase activity"/>
    <property type="evidence" value="ECO:0007669"/>
    <property type="project" value="InterPro"/>
</dbReference>
<feature type="domain" description="Peptidase S1" evidence="2">
    <location>
        <begin position="18"/>
        <end position="276"/>
    </location>
</feature>
<dbReference type="EMBL" id="UZAM01000578">
    <property type="protein sequence ID" value="VDO81874.1"/>
    <property type="molecule type" value="Genomic_DNA"/>
</dbReference>
<dbReference type="Pfam" id="PF00089">
    <property type="entry name" value="Trypsin"/>
    <property type="match status" value="1"/>
</dbReference>
<feature type="chain" id="PRO_5043139905" evidence="1">
    <location>
        <begin position="25"/>
        <end position="361"/>
    </location>
</feature>
<proteinExistence type="predicted"/>
<reference evidence="5" key="1">
    <citation type="submission" date="2016-06" db="UniProtKB">
        <authorList>
            <consortium name="WormBaseParasite"/>
        </authorList>
    </citation>
    <scope>IDENTIFICATION</scope>
</reference>
<accession>A0A183I9J2</accession>
<dbReference type="InterPro" id="IPR001254">
    <property type="entry name" value="Trypsin_dom"/>
</dbReference>
<dbReference type="InterPro" id="IPR009003">
    <property type="entry name" value="Peptidase_S1_PA"/>
</dbReference>
<dbReference type="WBParaSite" id="SBAD_0000030301-mRNA-1">
    <property type="protein sequence ID" value="SBAD_0000030301-mRNA-1"/>
    <property type="gene ID" value="SBAD_0000030301"/>
</dbReference>
<protein>
    <submittedName>
        <fullName evidence="5">Peptidase S1 domain-containing protein</fullName>
    </submittedName>
</protein>
<evidence type="ECO:0000313" key="5">
    <source>
        <dbReference type="WBParaSite" id="SBAD_0000030301-mRNA-1"/>
    </source>
</evidence>
<sequence length="361" mass="39781">MISHTVKVFVLLALVLLDLGGANPQITPLVTTEDHDASFSYQNLVLKIVIHIRTSRDGTESYRHCIGTLFHVNNASIFLVSSGREFFTNSFRMVHSASVSVVLKNNVSETILVNPVSILVHRNGAASPDFDIAVIKVSRSTLGACVFDTPVGIPTISEEANISFSCKTLIAHGLSTVASFEVANFSIVDQRKCGLSRYHRGTMYCGSTKGSLNFPLCAGSSGQPLLCPLTSVARGRMQTTVLAGYSSRHNCEDGSRFTNLYMKTASHKDWVKNAISVLDNVKSGTYCLTEDRRLFDSNAEEYYPLCRWLSDFSDYTDDTPPQMSLLVVYSQGVVGLGVYVNVENFNRNEHIFVAPAHLFRR</sequence>
<dbReference type="InterPro" id="IPR043504">
    <property type="entry name" value="Peptidase_S1_PA_chymotrypsin"/>
</dbReference>
<keyword evidence="1" id="KW-0732">Signal</keyword>